<name>A0AAX6G7R8_IRIPA</name>
<keyword evidence="3" id="KW-1185">Reference proteome</keyword>
<proteinExistence type="predicted"/>
<dbReference type="EMBL" id="JANAVB010022397">
    <property type="protein sequence ID" value="KAJ6824231.1"/>
    <property type="molecule type" value="Genomic_DNA"/>
</dbReference>
<gene>
    <name evidence="2" type="ORF">M6B38_102950</name>
</gene>
<evidence type="ECO:0000256" key="1">
    <source>
        <dbReference type="SAM" id="MobiDB-lite"/>
    </source>
</evidence>
<evidence type="ECO:0000313" key="3">
    <source>
        <dbReference type="Proteomes" id="UP001140949"/>
    </source>
</evidence>
<reference evidence="2" key="1">
    <citation type="journal article" date="2023" name="GigaByte">
        <title>Genome assembly of the bearded iris, Iris pallida Lam.</title>
        <authorList>
            <person name="Bruccoleri R.E."/>
            <person name="Oakeley E.J."/>
            <person name="Faust A.M.E."/>
            <person name="Altorfer M."/>
            <person name="Dessus-Babus S."/>
            <person name="Burckhardt D."/>
            <person name="Oertli M."/>
            <person name="Naumann U."/>
            <person name="Petersen F."/>
            <person name="Wong J."/>
        </authorList>
    </citation>
    <scope>NUCLEOTIDE SEQUENCE</scope>
    <source>
        <strain evidence="2">GSM-AAB239-AS_SAM_17_03QT</strain>
    </source>
</reference>
<accession>A0AAX6G7R8</accession>
<comment type="caution">
    <text evidence="2">The sequence shown here is derived from an EMBL/GenBank/DDBJ whole genome shotgun (WGS) entry which is preliminary data.</text>
</comment>
<evidence type="ECO:0000313" key="2">
    <source>
        <dbReference type="EMBL" id="KAJ6824231.1"/>
    </source>
</evidence>
<dbReference type="AlphaFoldDB" id="A0AAX6G7R8"/>
<feature type="region of interest" description="Disordered" evidence="1">
    <location>
        <begin position="1"/>
        <end position="85"/>
    </location>
</feature>
<feature type="compositionally biased region" description="Basic and acidic residues" evidence="1">
    <location>
        <begin position="56"/>
        <end position="73"/>
    </location>
</feature>
<reference evidence="2" key="2">
    <citation type="submission" date="2023-04" db="EMBL/GenBank/DDBJ databases">
        <authorList>
            <person name="Bruccoleri R.E."/>
            <person name="Oakeley E.J."/>
            <person name="Faust A.-M."/>
            <person name="Dessus-Babus S."/>
            <person name="Altorfer M."/>
            <person name="Burckhardt D."/>
            <person name="Oertli M."/>
            <person name="Naumann U."/>
            <person name="Petersen F."/>
            <person name="Wong J."/>
        </authorList>
    </citation>
    <scope>NUCLEOTIDE SEQUENCE</scope>
    <source>
        <strain evidence="2">GSM-AAB239-AS_SAM_17_03QT</strain>
        <tissue evidence="2">Leaf</tissue>
    </source>
</reference>
<sequence length="96" mass="10373">MKGSSRKRKKAHRDWSLGSTRSCCDRGAEAVPDDDCSADLQYWHQVPPEDGTGSERSLKTARSGEDGRLDQSSKGRRQIVGRGGGVVKAGMAGRLL</sequence>
<protein>
    <submittedName>
        <fullName evidence="2">Uncharacterized protein</fullName>
    </submittedName>
</protein>
<feature type="compositionally biased region" description="Basic residues" evidence="1">
    <location>
        <begin position="1"/>
        <end position="12"/>
    </location>
</feature>
<dbReference type="Proteomes" id="UP001140949">
    <property type="component" value="Unassembled WGS sequence"/>
</dbReference>
<organism evidence="2 3">
    <name type="scientific">Iris pallida</name>
    <name type="common">Sweet iris</name>
    <dbReference type="NCBI Taxonomy" id="29817"/>
    <lineage>
        <taxon>Eukaryota</taxon>
        <taxon>Viridiplantae</taxon>
        <taxon>Streptophyta</taxon>
        <taxon>Embryophyta</taxon>
        <taxon>Tracheophyta</taxon>
        <taxon>Spermatophyta</taxon>
        <taxon>Magnoliopsida</taxon>
        <taxon>Liliopsida</taxon>
        <taxon>Asparagales</taxon>
        <taxon>Iridaceae</taxon>
        <taxon>Iridoideae</taxon>
        <taxon>Irideae</taxon>
        <taxon>Iris</taxon>
    </lineage>
</organism>